<feature type="chain" id="PRO_5040207478" description="Yeast cell wall synthesis Kre9/Knh1-like N-terminal domain-containing protein" evidence="2">
    <location>
        <begin position="20"/>
        <end position="226"/>
    </location>
</feature>
<comment type="caution">
    <text evidence="4">The sequence shown here is derived from an EMBL/GenBank/DDBJ whole genome shotgun (WGS) entry which is preliminary data.</text>
</comment>
<evidence type="ECO:0000256" key="2">
    <source>
        <dbReference type="SAM" id="SignalP"/>
    </source>
</evidence>
<evidence type="ECO:0000313" key="5">
    <source>
        <dbReference type="Proteomes" id="UP000722485"/>
    </source>
</evidence>
<organism evidence="4 5">
    <name type="scientific">Cylindrodendrum hubeiense</name>
    <dbReference type="NCBI Taxonomy" id="595255"/>
    <lineage>
        <taxon>Eukaryota</taxon>
        <taxon>Fungi</taxon>
        <taxon>Dikarya</taxon>
        <taxon>Ascomycota</taxon>
        <taxon>Pezizomycotina</taxon>
        <taxon>Sordariomycetes</taxon>
        <taxon>Hypocreomycetidae</taxon>
        <taxon>Hypocreales</taxon>
        <taxon>Nectriaceae</taxon>
        <taxon>Cylindrodendrum</taxon>
    </lineage>
</organism>
<sequence>MQFRFSAAAALAFIASAIAQTTGFDSVFTPTSGEVVTAGSDFTLEWTAPGDWADAKYTVTIGLIGGATQNGQAPLLTVATGVKNNAGSYTWSVPATLGGLNFYGFTFTLEQDTSVFQYSNPFNIEAGAAEETTEAVTEAAATSTAGVDYAPPPPVATLSPPAAPTTIIDTPSNGTWTTAVVPVGSTTGSYPVATTPAATTVVTGAGARVGASMAVVGGLVLAALAL</sequence>
<keyword evidence="1 2" id="KW-0732">Signal</keyword>
<dbReference type="InterPro" id="IPR018466">
    <property type="entry name" value="Kre9/Knh1-like_N"/>
</dbReference>
<dbReference type="EMBL" id="JAANBB010000222">
    <property type="protein sequence ID" value="KAF7546207.1"/>
    <property type="molecule type" value="Genomic_DNA"/>
</dbReference>
<proteinExistence type="predicted"/>
<dbReference type="InterPro" id="IPR052982">
    <property type="entry name" value="SRP1/TIP1-like"/>
</dbReference>
<evidence type="ECO:0000256" key="1">
    <source>
        <dbReference type="ARBA" id="ARBA00022729"/>
    </source>
</evidence>
<feature type="signal peptide" evidence="2">
    <location>
        <begin position="1"/>
        <end position="19"/>
    </location>
</feature>
<feature type="domain" description="Yeast cell wall synthesis Kre9/Knh1-like N-terminal" evidence="3">
    <location>
        <begin position="29"/>
        <end position="124"/>
    </location>
</feature>
<dbReference type="OrthoDB" id="2260257at2759"/>
<name>A0A9P5LEJ3_9HYPO</name>
<dbReference type="PANTHER" id="PTHR40633">
    <property type="entry name" value="MATRIX PROTEIN, PUTATIVE (AFU_ORTHOLOGUE AFUA_8G05410)-RELATED"/>
    <property type="match status" value="1"/>
</dbReference>
<dbReference type="PANTHER" id="PTHR40633:SF1">
    <property type="entry name" value="GPI ANCHORED SERINE-THREONINE RICH PROTEIN (AFU_ORTHOLOGUE AFUA_1G03630)"/>
    <property type="match status" value="1"/>
</dbReference>
<protein>
    <recommendedName>
        <fullName evidence="3">Yeast cell wall synthesis Kre9/Knh1-like N-terminal domain-containing protein</fullName>
    </recommendedName>
</protein>
<dbReference type="Pfam" id="PF10342">
    <property type="entry name" value="Kre9_KNH"/>
    <property type="match status" value="1"/>
</dbReference>
<dbReference type="AlphaFoldDB" id="A0A9P5LEJ3"/>
<reference evidence="4" key="1">
    <citation type="submission" date="2020-03" db="EMBL/GenBank/DDBJ databases">
        <title>Draft Genome Sequence of Cylindrodendrum hubeiense.</title>
        <authorList>
            <person name="Buettner E."/>
            <person name="Kellner H."/>
        </authorList>
    </citation>
    <scope>NUCLEOTIDE SEQUENCE</scope>
    <source>
        <strain evidence="4">IHI 201604</strain>
    </source>
</reference>
<accession>A0A9P5LEJ3</accession>
<gene>
    <name evidence="4" type="ORF">G7Z17_g8615</name>
</gene>
<dbReference type="Proteomes" id="UP000722485">
    <property type="component" value="Unassembled WGS sequence"/>
</dbReference>
<evidence type="ECO:0000313" key="4">
    <source>
        <dbReference type="EMBL" id="KAF7546207.1"/>
    </source>
</evidence>
<keyword evidence="5" id="KW-1185">Reference proteome</keyword>
<evidence type="ECO:0000259" key="3">
    <source>
        <dbReference type="Pfam" id="PF10342"/>
    </source>
</evidence>